<proteinExistence type="predicted"/>
<gene>
    <name evidence="2" type="ORF">Dsin_009556</name>
</gene>
<feature type="compositionally biased region" description="Basic residues" evidence="1">
    <location>
        <begin position="51"/>
        <end position="62"/>
    </location>
</feature>
<name>A0AAE0EBV2_9ROSI</name>
<evidence type="ECO:0000256" key="1">
    <source>
        <dbReference type="SAM" id="MobiDB-lite"/>
    </source>
</evidence>
<sequence>MNGIKEGLTQFIHPSLSKYTFLRTYSFMISHIPDSCVWVDMEAAYLDPPPIKKKPGRPKLVRKRESHEKPKASRSGSVVCTRCRNPGHNKRTCKAVITSESNKRVAKAVNKSSTNARAKVGASSSQPPTQVQT</sequence>
<feature type="region of interest" description="Disordered" evidence="1">
    <location>
        <begin position="47"/>
        <end position="83"/>
    </location>
</feature>
<dbReference type="EMBL" id="JANJYJ010000003">
    <property type="protein sequence ID" value="KAK3222531.1"/>
    <property type="molecule type" value="Genomic_DNA"/>
</dbReference>
<evidence type="ECO:0000313" key="2">
    <source>
        <dbReference type="EMBL" id="KAK3222531.1"/>
    </source>
</evidence>
<dbReference type="Proteomes" id="UP001281410">
    <property type="component" value="Unassembled WGS sequence"/>
</dbReference>
<feature type="region of interest" description="Disordered" evidence="1">
    <location>
        <begin position="104"/>
        <end position="133"/>
    </location>
</feature>
<organism evidence="2 3">
    <name type="scientific">Dipteronia sinensis</name>
    <dbReference type="NCBI Taxonomy" id="43782"/>
    <lineage>
        <taxon>Eukaryota</taxon>
        <taxon>Viridiplantae</taxon>
        <taxon>Streptophyta</taxon>
        <taxon>Embryophyta</taxon>
        <taxon>Tracheophyta</taxon>
        <taxon>Spermatophyta</taxon>
        <taxon>Magnoliopsida</taxon>
        <taxon>eudicotyledons</taxon>
        <taxon>Gunneridae</taxon>
        <taxon>Pentapetalae</taxon>
        <taxon>rosids</taxon>
        <taxon>malvids</taxon>
        <taxon>Sapindales</taxon>
        <taxon>Sapindaceae</taxon>
        <taxon>Hippocastanoideae</taxon>
        <taxon>Acereae</taxon>
        <taxon>Dipteronia</taxon>
    </lineage>
</organism>
<accession>A0AAE0EBV2</accession>
<comment type="caution">
    <text evidence="2">The sequence shown here is derived from an EMBL/GenBank/DDBJ whole genome shotgun (WGS) entry which is preliminary data.</text>
</comment>
<dbReference type="AlphaFoldDB" id="A0AAE0EBV2"/>
<feature type="compositionally biased region" description="Polar residues" evidence="1">
    <location>
        <begin position="110"/>
        <end position="133"/>
    </location>
</feature>
<evidence type="ECO:0000313" key="3">
    <source>
        <dbReference type="Proteomes" id="UP001281410"/>
    </source>
</evidence>
<keyword evidence="3" id="KW-1185">Reference proteome</keyword>
<protein>
    <submittedName>
        <fullName evidence="2">Uncharacterized protein</fullName>
    </submittedName>
</protein>
<reference evidence="2" key="1">
    <citation type="journal article" date="2023" name="Plant J.">
        <title>Genome sequences and population genomics provide insights into the demographic history, inbreeding, and mutation load of two 'living fossil' tree species of Dipteronia.</title>
        <authorList>
            <person name="Feng Y."/>
            <person name="Comes H.P."/>
            <person name="Chen J."/>
            <person name="Zhu S."/>
            <person name="Lu R."/>
            <person name="Zhang X."/>
            <person name="Li P."/>
            <person name="Qiu J."/>
            <person name="Olsen K.M."/>
            <person name="Qiu Y."/>
        </authorList>
    </citation>
    <scope>NUCLEOTIDE SEQUENCE</scope>
    <source>
        <strain evidence="2">NBL</strain>
    </source>
</reference>